<dbReference type="PANTHER" id="PTHR34041">
    <property type="entry name" value="PHOTOSYSTEM II REPAIR PROTEIN PSB27-H1, CHLOROPLASTIC"/>
    <property type="match status" value="1"/>
</dbReference>
<dbReference type="InterPro" id="IPR011051">
    <property type="entry name" value="RmlC_Cupin_sf"/>
</dbReference>
<sequence length="497" mass="55693">MMKRHLVVLRRYEPAGRVHGGGGRKQGGKVRYAECRKNHAAATGGYAVDGCGEFIASVGEGAEAELRCAACGCHRSFHRREADSAGHPPPANARHFRGCGGRTGTKDKVPRSDRVDREVEEEDSSSGLEIEIAGKHSSEATLVQSRYLMRLLSLVEDIGETAIDYTAKHVGYLFFYPCLLYLLLGTNWKEAFLYPMRITAISSGTTLVSGLIYNTLALPIRAEEDNNQNDPKGEGDNGAFGTIKSIFDPDEKTKTGKLLPKAYLKDAREVVKTLRESLEEDVKDASKFRRSADAAKESIRQYLSNWKGQSTVVAEESYAAIEKAIRTLANFYSKEGPFATMTDEGVEEEIVEAWHIKDSEEEEDHRLPKHCEPKEFVSLHKLEDLHPERLPNFEQILKKIFVEHLHLDDEISYCIQGSGYHDVRDENDRWIRIAVKEGVMILLPAGIYHRLALDLNNYLKILIFNAGPAVGITTYERPGDDLPARKLYLETLHKKGC</sequence>
<dbReference type="AlphaFoldDB" id="A0A8J5KUA5"/>
<dbReference type="HAMAP" id="MF_01481">
    <property type="entry name" value="PSII_Psb27"/>
    <property type="match status" value="1"/>
</dbReference>
<dbReference type="Proteomes" id="UP000734854">
    <property type="component" value="Unassembled WGS sequence"/>
</dbReference>
<organism evidence="3 4">
    <name type="scientific">Zingiber officinale</name>
    <name type="common">Ginger</name>
    <name type="synonym">Amomum zingiber</name>
    <dbReference type="NCBI Taxonomy" id="94328"/>
    <lineage>
        <taxon>Eukaryota</taxon>
        <taxon>Viridiplantae</taxon>
        <taxon>Streptophyta</taxon>
        <taxon>Embryophyta</taxon>
        <taxon>Tracheophyta</taxon>
        <taxon>Spermatophyta</taxon>
        <taxon>Magnoliopsida</taxon>
        <taxon>Liliopsida</taxon>
        <taxon>Zingiberales</taxon>
        <taxon>Zingiberaceae</taxon>
        <taxon>Zingiber</taxon>
    </lineage>
</organism>
<evidence type="ECO:0000313" key="4">
    <source>
        <dbReference type="Proteomes" id="UP000734854"/>
    </source>
</evidence>
<dbReference type="GO" id="GO:0010309">
    <property type="term" value="F:acireductone dioxygenase [iron(II)-requiring] activity"/>
    <property type="evidence" value="ECO:0007669"/>
    <property type="project" value="InterPro"/>
</dbReference>
<evidence type="ECO:0000256" key="1">
    <source>
        <dbReference type="SAM" id="MobiDB-lite"/>
    </source>
</evidence>
<protein>
    <recommendedName>
        <fullName evidence="2">ZF-HD dimerization-type domain-containing protein</fullName>
    </recommendedName>
</protein>
<proteinExistence type="inferred from homology"/>
<name>A0A8J5KUA5_ZINOF</name>
<dbReference type="GO" id="GO:0009523">
    <property type="term" value="C:photosystem II"/>
    <property type="evidence" value="ECO:0007669"/>
    <property type="project" value="InterPro"/>
</dbReference>
<dbReference type="NCBIfam" id="TIGR01566">
    <property type="entry name" value="ZF_HD_prot_N"/>
    <property type="match status" value="1"/>
</dbReference>
<dbReference type="GO" id="GO:0010207">
    <property type="term" value="P:photosystem II assembly"/>
    <property type="evidence" value="ECO:0007669"/>
    <property type="project" value="InterPro"/>
</dbReference>
<dbReference type="Gene3D" id="1.20.58.810">
    <property type="entry name" value="Photosystem II Pbs27"/>
    <property type="match status" value="1"/>
</dbReference>
<dbReference type="GO" id="GO:0010206">
    <property type="term" value="P:photosystem II repair"/>
    <property type="evidence" value="ECO:0007669"/>
    <property type="project" value="InterPro"/>
</dbReference>
<dbReference type="SUPFAM" id="SSF51182">
    <property type="entry name" value="RmlC-like cupins"/>
    <property type="match status" value="1"/>
</dbReference>
<dbReference type="CDD" id="cd02232">
    <property type="entry name" value="cupin_ARD"/>
    <property type="match status" value="1"/>
</dbReference>
<gene>
    <name evidence="3" type="ORF">ZIOFF_048398</name>
</gene>
<dbReference type="EMBL" id="JACMSC010000013">
    <property type="protein sequence ID" value="KAG6493415.1"/>
    <property type="molecule type" value="Genomic_DNA"/>
</dbReference>
<dbReference type="InterPro" id="IPR025585">
    <property type="entry name" value="PSII_Psb27"/>
</dbReference>
<dbReference type="Gene3D" id="2.60.120.10">
    <property type="entry name" value="Jelly Rolls"/>
    <property type="match status" value="1"/>
</dbReference>
<feature type="domain" description="ZF-HD dimerization-type" evidence="2">
    <location>
        <begin position="32"/>
        <end position="81"/>
    </location>
</feature>
<feature type="compositionally biased region" description="Basic and acidic residues" evidence="1">
    <location>
        <begin position="104"/>
        <end position="117"/>
    </location>
</feature>
<comment type="caution">
    <text evidence="3">The sequence shown here is derived from an EMBL/GenBank/DDBJ whole genome shotgun (WGS) entry which is preliminary data.</text>
</comment>
<accession>A0A8J5KUA5</accession>
<feature type="region of interest" description="Disordered" evidence="1">
    <location>
        <begin position="80"/>
        <end position="127"/>
    </location>
</feature>
<evidence type="ECO:0000259" key="2">
    <source>
        <dbReference type="PROSITE" id="PS51523"/>
    </source>
</evidence>
<keyword evidence="4" id="KW-1185">Reference proteome</keyword>
<evidence type="ECO:0000313" key="3">
    <source>
        <dbReference type="EMBL" id="KAG6493415.1"/>
    </source>
</evidence>
<dbReference type="PANTHER" id="PTHR34041:SF3">
    <property type="entry name" value="PHOTOSYSTEM II D1 PRECURSOR PROCESSING PROTEIN PSB27-H2, CHLOROPLASTIC"/>
    <property type="match status" value="1"/>
</dbReference>
<reference evidence="3 4" key="1">
    <citation type="submission" date="2020-08" db="EMBL/GenBank/DDBJ databases">
        <title>Plant Genome Project.</title>
        <authorList>
            <person name="Zhang R.-G."/>
        </authorList>
    </citation>
    <scope>NUCLEOTIDE SEQUENCE [LARGE SCALE GENOMIC DNA]</scope>
    <source>
        <tissue evidence="3">Rhizome</tissue>
    </source>
</reference>
<dbReference type="InterPro" id="IPR004313">
    <property type="entry name" value="ARD"/>
</dbReference>
<dbReference type="PROSITE" id="PS51523">
    <property type="entry name" value="ZF_HD_DIMER"/>
    <property type="match status" value="1"/>
</dbReference>
<dbReference type="InterPro" id="IPR038450">
    <property type="entry name" value="PSII_Psb27_sf"/>
</dbReference>
<dbReference type="Pfam" id="PF13326">
    <property type="entry name" value="PSII_Pbs27"/>
    <property type="match status" value="1"/>
</dbReference>
<dbReference type="Pfam" id="PF04770">
    <property type="entry name" value="ZF-HD_dimer"/>
    <property type="match status" value="1"/>
</dbReference>
<dbReference type="InterPro" id="IPR006456">
    <property type="entry name" value="ZF_HD_homeobox_Cys/His_dimer"/>
</dbReference>
<dbReference type="GO" id="GO:0009543">
    <property type="term" value="C:chloroplast thylakoid lumen"/>
    <property type="evidence" value="ECO:0007669"/>
    <property type="project" value="TreeGrafter"/>
</dbReference>
<dbReference type="FunFam" id="1.20.58.810:FF:000002">
    <property type="entry name" value="Photosystem II D1 processing protein PSB27-H2, chloroplastic"/>
    <property type="match status" value="1"/>
</dbReference>
<dbReference type="InterPro" id="IPR014710">
    <property type="entry name" value="RmlC-like_jellyroll"/>
</dbReference>